<evidence type="ECO:0000313" key="2">
    <source>
        <dbReference type="Proteomes" id="UP001054884"/>
    </source>
</evidence>
<dbReference type="EMBL" id="BNHY01000005">
    <property type="protein sequence ID" value="GHN33274.1"/>
    <property type="molecule type" value="Genomic_DNA"/>
</dbReference>
<accession>A0ABD0AE02</accession>
<evidence type="ECO:0008006" key="3">
    <source>
        <dbReference type="Google" id="ProtNLM"/>
    </source>
</evidence>
<reference evidence="1 2" key="1">
    <citation type="journal article" date="2022" name="J. Dairy Sci.">
        <title>Genetic diversity of Lactobacillus delbrueckii isolated from raw milk in Hokkaido, Japan.</title>
        <authorList>
            <person name="Tsuchihashi H."/>
            <person name="Ichikawa A."/>
            <person name="Takeda M."/>
            <person name="Koizumi A."/>
            <person name="Mizoguchi C."/>
            <person name="Ishida T."/>
            <person name="Kimura K."/>
        </authorList>
    </citation>
    <scope>NUCLEOTIDE SEQUENCE [LARGE SCALE GENOMIC DNA]</scope>
    <source>
        <strain evidence="1 2">ME-791</strain>
    </source>
</reference>
<dbReference type="Proteomes" id="UP001054884">
    <property type="component" value="Unassembled WGS sequence"/>
</dbReference>
<organism evidence="1 2">
    <name type="scientific">Lactobacillus delbrueckii</name>
    <dbReference type="NCBI Taxonomy" id="1584"/>
    <lineage>
        <taxon>Bacteria</taxon>
        <taxon>Bacillati</taxon>
        <taxon>Bacillota</taxon>
        <taxon>Bacilli</taxon>
        <taxon>Lactobacillales</taxon>
        <taxon>Lactobacillaceae</taxon>
        <taxon>Lactobacillus</taxon>
    </lineage>
</organism>
<sequence length="48" mass="5234">MPKGPAELEFDQVSFRYAGAEEAALEGINFNLNFPLANVGSYLENSIV</sequence>
<evidence type="ECO:0000313" key="1">
    <source>
        <dbReference type="EMBL" id="GHN33274.1"/>
    </source>
</evidence>
<gene>
    <name evidence="1" type="ORF">ME791_04260</name>
</gene>
<proteinExistence type="predicted"/>
<comment type="caution">
    <text evidence="1">The sequence shown here is derived from an EMBL/GenBank/DDBJ whole genome shotgun (WGS) entry which is preliminary data.</text>
</comment>
<protein>
    <recommendedName>
        <fullName evidence="3">ABC transporter ATP-binding protein</fullName>
    </recommendedName>
</protein>
<dbReference type="AlphaFoldDB" id="A0ABD0AE02"/>
<name>A0ABD0AE02_9LACO</name>